<name>A0A6I2KVR0_9BURK</name>
<evidence type="ECO:0000256" key="2">
    <source>
        <dbReference type="SAM" id="MobiDB-lite"/>
    </source>
</evidence>
<evidence type="ECO:0000256" key="1">
    <source>
        <dbReference type="SAM" id="Coils"/>
    </source>
</evidence>
<reference evidence="3 4" key="1">
    <citation type="submission" date="2019-11" db="EMBL/GenBank/DDBJ databases">
        <title>Novel species isolated from a subtropical stream in China.</title>
        <authorList>
            <person name="Lu H."/>
        </authorList>
    </citation>
    <scope>NUCLEOTIDE SEQUENCE [LARGE SCALE GENOMIC DNA]</scope>
    <source>
        <strain evidence="3 4">FT80W</strain>
    </source>
</reference>
<feature type="coiled-coil region" evidence="1">
    <location>
        <begin position="224"/>
        <end position="258"/>
    </location>
</feature>
<evidence type="ECO:0000313" key="4">
    <source>
        <dbReference type="Proteomes" id="UP000433309"/>
    </source>
</evidence>
<dbReference type="Proteomes" id="UP000433309">
    <property type="component" value="Unassembled WGS sequence"/>
</dbReference>
<keyword evidence="4" id="KW-1185">Reference proteome</keyword>
<feature type="compositionally biased region" description="Basic and acidic residues" evidence="2">
    <location>
        <begin position="410"/>
        <end position="426"/>
    </location>
</feature>
<protein>
    <submittedName>
        <fullName evidence="3">DUF1631 family protein</fullName>
    </submittedName>
</protein>
<dbReference type="Pfam" id="PF07793">
    <property type="entry name" value="DUF1631"/>
    <property type="match status" value="1"/>
</dbReference>
<sequence length="533" mass="57132">TPGAVGAVGGAMPGHGAPSGIGGGFVAGAGVGAAGVLGLPVGGVWTQGPAQGFHTGTLSNEELQRLSQVHAKEPLLAYLAELQKAIPYESIGKLAAASGGQIAPAAAGTEGGEATPNVFYLPNLKQAMPQGSLSRADESTIDLLSAVFDTVFRDQSISPEIRELIRFLQIPVLKAALVDKNFFFQEAHPARRLLEVLSRMGWEQRKGPDDPLFQAMQRSVDRVGRDYEQELTVFTEAVNELEAQIQAEEKAAAAAIAAPIAAALKQEKMAESTKLAKNAVALRIGSGEVIAVVEAFLEQRWVSVLTIAYSIEDDKPGAVNNATQTMDDLIWSVRPKVSADERKQLIAKLPGLLSTLNKWLDVIKWQDADRLQFFAELAECHASIVRAPIDMSPERQVEIAMQVAQQAAERRLQQQAKADAEAEKQAPPDPQQEDAIIEVDSLTRGMWLEFEQDDGSARKVKLAWISPRRTLYIFSTAARQEAFSMSGDELAKRFRDGSAQVLRADGVVTVALAQALARGADNDATIATPAAAG</sequence>
<accession>A0A6I2KVR0</accession>
<dbReference type="EMBL" id="WKJK01000003">
    <property type="protein sequence ID" value="MRW90048.1"/>
    <property type="molecule type" value="Genomic_DNA"/>
</dbReference>
<feature type="non-terminal residue" evidence="3">
    <location>
        <position position="1"/>
    </location>
</feature>
<organism evidence="3 4">
    <name type="scientific">Duganella guangzhouensis</name>
    <dbReference type="NCBI Taxonomy" id="2666084"/>
    <lineage>
        <taxon>Bacteria</taxon>
        <taxon>Pseudomonadati</taxon>
        <taxon>Pseudomonadota</taxon>
        <taxon>Betaproteobacteria</taxon>
        <taxon>Burkholderiales</taxon>
        <taxon>Oxalobacteraceae</taxon>
        <taxon>Telluria group</taxon>
        <taxon>Duganella</taxon>
    </lineage>
</organism>
<comment type="caution">
    <text evidence="3">The sequence shown here is derived from an EMBL/GenBank/DDBJ whole genome shotgun (WGS) entry which is preliminary data.</text>
</comment>
<keyword evidence="1" id="KW-0175">Coiled coil</keyword>
<proteinExistence type="predicted"/>
<feature type="region of interest" description="Disordered" evidence="2">
    <location>
        <begin position="410"/>
        <end position="433"/>
    </location>
</feature>
<gene>
    <name evidence="3" type="ORF">GJ699_08645</name>
</gene>
<dbReference type="InterPro" id="IPR012434">
    <property type="entry name" value="DUF1631"/>
</dbReference>
<dbReference type="RefSeq" id="WP_154375059.1">
    <property type="nucleotide sequence ID" value="NZ_WKJK01000003.1"/>
</dbReference>
<evidence type="ECO:0000313" key="3">
    <source>
        <dbReference type="EMBL" id="MRW90048.1"/>
    </source>
</evidence>
<dbReference type="AlphaFoldDB" id="A0A6I2KVR0"/>